<dbReference type="AlphaFoldDB" id="A0A109W3R4"/>
<sequence>MELEFRFRNNDLGPHFPTFQERVNAMLPARPAEPEGISAEAAAPVLPTLEESAPLTPHMPNSEEVRQTLAQVEEEAVLQSRELIQAHSGLNEQRVARLLGLLD</sequence>
<dbReference type="KEGG" id="dfi:AXF13_02935"/>
<evidence type="ECO:0000313" key="2">
    <source>
        <dbReference type="Proteomes" id="UP000069241"/>
    </source>
</evidence>
<dbReference type="RefSeq" id="WP_008686102.1">
    <property type="nucleotide sequence ID" value="NZ_CP014229.1"/>
</dbReference>
<reference evidence="2" key="1">
    <citation type="submission" date="2016-02" db="EMBL/GenBank/DDBJ databases">
        <authorList>
            <person name="Holder M.E."/>
            <person name="Ajami N.J."/>
            <person name="Petrosino J.F."/>
        </authorList>
    </citation>
    <scope>NUCLEOTIDE SEQUENCE [LARGE SCALE GENOMIC DNA]</scope>
    <source>
        <strain evidence="2">CCUG 45958</strain>
    </source>
</reference>
<organism evidence="1 2">
    <name type="scientific">Desulfovibrio fairfieldensis</name>
    <dbReference type="NCBI Taxonomy" id="44742"/>
    <lineage>
        <taxon>Bacteria</taxon>
        <taxon>Pseudomonadati</taxon>
        <taxon>Thermodesulfobacteriota</taxon>
        <taxon>Desulfovibrionia</taxon>
        <taxon>Desulfovibrionales</taxon>
        <taxon>Desulfovibrionaceae</taxon>
        <taxon>Desulfovibrio</taxon>
    </lineage>
</organism>
<accession>A0A109W3R4</accession>
<dbReference type="EMBL" id="CP014229">
    <property type="protein sequence ID" value="AMD89151.1"/>
    <property type="molecule type" value="Genomic_DNA"/>
</dbReference>
<keyword evidence="2" id="KW-1185">Reference proteome</keyword>
<proteinExistence type="predicted"/>
<protein>
    <submittedName>
        <fullName evidence="1">Pseudouridine synthase</fullName>
    </submittedName>
</protein>
<dbReference type="STRING" id="44742.AXF13_02935"/>
<name>A0A109W3R4_9BACT</name>
<evidence type="ECO:0000313" key="1">
    <source>
        <dbReference type="EMBL" id="AMD89151.1"/>
    </source>
</evidence>
<gene>
    <name evidence="1" type="ORF">AXF13_02935</name>
</gene>
<dbReference type="Proteomes" id="UP000069241">
    <property type="component" value="Chromosome"/>
</dbReference>